<evidence type="ECO:0000313" key="7">
    <source>
        <dbReference type="EMBL" id="SVA63702.1"/>
    </source>
</evidence>
<comment type="subcellular location">
    <subcellularLocation>
        <location evidence="1">Membrane</location>
        <topology evidence="1">Multi-pass membrane protein</topology>
    </subcellularLocation>
</comment>
<organism evidence="7">
    <name type="scientific">marine metagenome</name>
    <dbReference type="NCBI Taxonomy" id="408172"/>
    <lineage>
        <taxon>unclassified sequences</taxon>
        <taxon>metagenomes</taxon>
        <taxon>ecological metagenomes</taxon>
    </lineage>
</organism>
<dbReference type="EMBL" id="UINC01015055">
    <property type="protein sequence ID" value="SVA63702.1"/>
    <property type="molecule type" value="Genomic_DNA"/>
</dbReference>
<dbReference type="InterPro" id="IPR005821">
    <property type="entry name" value="Ion_trans_dom"/>
</dbReference>
<feature type="transmembrane region" description="Helical" evidence="5">
    <location>
        <begin position="201"/>
        <end position="225"/>
    </location>
</feature>
<dbReference type="InterPro" id="IPR043203">
    <property type="entry name" value="VGCC_Ca_Na"/>
</dbReference>
<feature type="domain" description="Ion transport" evidence="6">
    <location>
        <begin position="17"/>
        <end position="234"/>
    </location>
</feature>
<dbReference type="Gene3D" id="1.10.287.70">
    <property type="match status" value="1"/>
</dbReference>
<feature type="transmembrane region" description="Helical" evidence="5">
    <location>
        <begin position="51"/>
        <end position="70"/>
    </location>
</feature>
<dbReference type="SUPFAM" id="SSF81324">
    <property type="entry name" value="Voltage-gated potassium channels"/>
    <property type="match status" value="1"/>
</dbReference>
<dbReference type="PANTHER" id="PTHR10037">
    <property type="entry name" value="VOLTAGE-GATED CATION CHANNEL CALCIUM AND SODIUM"/>
    <property type="match status" value="1"/>
</dbReference>
<dbReference type="PANTHER" id="PTHR10037:SF62">
    <property type="entry name" value="SODIUM CHANNEL PROTEIN 60E"/>
    <property type="match status" value="1"/>
</dbReference>
<dbReference type="GO" id="GO:0005248">
    <property type="term" value="F:voltage-gated sodium channel activity"/>
    <property type="evidence" value="ECO:0007669"/>
    <property type="project" value="TreeGrafter"/>
</dbReference>
<keyword evidence="2 5" id="KW-0812">Transmembrane</keyword>
<reference evidence="7" key="1">
    <citation type="submission" date="2018-05" db="EMBL/GenBank/DDBJ databases">
        <authorList>
            <person name="Lanie J.A."/>
            <person name="Ng W.-L."/>
            <person name="Kazmierczak K.M."/>
            <person name="Andrzejewski T.M."/>
            <person name="Davidsen T.M."/>
            <person name="Wayne K.J."/>
            <person name="Tettelin H."/>
            <person name="Glass J.I."/>
            <person name="Rusch D."/>
            <person name="Podicherti R."/>
            <person name="Tsui H.-C.T."/>
            <person name="Winkler M.E."/>
        </authorList>
    </citation>
    <scope>NUCLEOTIDE SEQUENCE</scope>
</reference>
<dbReference type="Pfam" id="PF00520">
    <property type="entry name" value="Ion_trans"/>
    <property type="match status" value="1"/>
</dbReference>
<accession>A0A381XGN6</accession>
<dbReference type="GO" id="GO:0001518">
    <property type="term" value="C:voltage-gated sodium channel complex"/>
    <property type="evidence" value="ECO:0007669"/>
    <property type="project" value="TreeGrafter"/>
</dbReference>
<feature type="transmembrane region" description="Helical" evidence="5">
    <location>
        <begin position="138"/>
        <end position="160"/>
    </location>
</feature>
<feature type="transmembrane region" description="Helical" evidence="5">
    <location>
        <begin position="82"/>
        <end position="106"/>
    </location>
</feature>
<sequence length="248" mass="28370">MAKTTFVDVFLRIRNSKIFNASVVSVIIASALYAGVTSYNIPDDYQSILNVFDYGITIFFVIEIIIRLISEKSLLHFFKSGWNIFDFVIVMVSLVPVAGAETVFVARLLRIVRVLRVITVVPEFRRIIESIVKTIPRVGFIILLMFMFFYIWGAIGTLFFDHIDPSRWGNIGSSMLVLLQMATYDDWAAVMRDVIEVYPYAWIYFVSFLIINAFVLMNMVIGIIVDVMSEEAKKDFIAEDGSEEDPLH</sequence>
<evidence type="ECO:0000256" key="4">
    <source>
        <dbReference type="ARBA" id="ARBA00023136"/>
    </source>
</evidence>
<gene>
    <name evidence="7" type="ORF">METZ01_LOCUS116556</name>
</gene>
<dbReference type="AlphaFoldDB" id="A0A381XGN6"/>
<evidence type="ECO:0000256" key="1">
    <source>
        <dbReference type="ARBA" id="ARBA00004141"/>
    </source>
</evidence>
<feature type="transmembrane region" description="Helical" evidence="5">
    <location>
        <begin position="18"/>
        <end position="39"/>
    </location>
</feature>
<protein>
    <recommendedName>
        <fullName evidence="6">Ion transport domain-containing protein</fullName>
    </recommendedName>
</protein>
<keyword evidence="4 5" id="KW-0472">Membrane</keyword>
<dbReference type="InterPro" id="IPR027359">
    <property type="entry name" value="Volt_channel_dom_sf"/>
</dbReference>
<evidence type="ECO:0000256" key="2">
    <source>
        <dbReference type="ARBA" id="ARBA00022692"/>
    </source>
</evidence>
<keyword evidence="3 5" id="KW-1133">Transmembrane helix</keyword>
<evidence type="ECO:0000256" key="3">
    <source>
        <dbReference type="ARBA" id="ARBA00022989"/>
    </source>
</evidence>
<evidence type="ECO:0000256" key="5">
    <source>
        <dbReference type="SAM" id="Phobius"/>
    </source>
</evidence>
<evidence type="ECO:0000259" key="6">
    <source>
        <dbReference type="Pfam" id="PF00520"/>
    </source>
</evidence>
<proteinExistence type="predicted"/>
<name>A0A381XGN6_9ZZZZ</name>
<dbReference type="Gene3D" id="1.20.120.350">
    <property type="entry name" value="Voltage-gated potassium channels. Chain C"/>
    <property type="match status" value="1"/>
</dbReference>